<protein>
    <submittedName>
        <fullName evidence="1">Type IV secretion protein Rhs</fullName>
    </submittedName>
</protein>
<organism evidence="2 3">
    <name type="scientific">Serratia plymuthica</name>
    <dbReference type="NCBI Taxonomy" id="82996"/>
    <lineage>
        <taxon>Bacteria</taxon>
        <taxon>Pseudomonadati</taxon>
        <taxon>Pseudomonadota</taxon>
        <taxon>Gammaproteobacteria</taxon>
        <taxon>Enterobacterales</taxon>
        <taxon>Yersiniaceae</taxon>
        <taxon>Serratia</taxon>
    </lineage>
</organism>
<dbReference type="AlphaFoldDB" id="A0A2X4VGU6"/>
<evidence type="ECO:0000313" key="3">
    <source>
        <dbReference type="Proteomes" id="UP000248897"/>
    </source>
</evidence>
<dbReference type="Proteomes" id="UP000594967">
    <property type="component" value="Chromosome"/>
</dbReference>
<sequence length="173" mass="20017">METESSLRLLTLGEKNLAQTVFGSSIQWNKVWVHCESYLPFGLQGKFVGMTPNGEMYFRKETYLKDFSSSSKSNQHFFMHEMTHVWQHQHGMWVRTRGVFSWASTYKYTIDANKKLSKYNMEQQAQIIADYFLLKNYGIEGLKSEIGRQAGFQGAVDGNTFALYRKILPSSIL</sequence>
<accession>A0A2X4VGU6</accession>
<dbReference type="EMBL" id="CP065673">
    <property type="protein sequence ID" value="QPS19610.1"/>
    <property type="molecule type" value="Genomic_DNA"/>
</dbReference>
<evidence type="ECO:0000313" key="1">
    <source>
        <dbReference type="EMBL" id="QPS19610.1"/>
    </source>
</evidence>
<evidence type="ECO:0000313" key="2">
    <source>
        <dbReference type="EMBL" id="SQI44580.1"/>
    </source>
</evidence>
<dbReference type="RefSeq" id="WP_063197349.1">
    <property type="nucleotide sequence ID" value="NZ_CAMITG010000004.1"/>
</dbReference>
<keyword evidence="4" id="KW-1185">Reference proteome</keyword>
<reference evidence="2 3" key="1">
    <citation type="submission" date="2018-06" db="EMBL/GenBank/DDBJ databases">
        <authorList>
            <consortium name="Pathogen Informatics"/>
            <person name="Doyle S."/>
        </authorList>
    </citation>
    <scope>NUCLEOTIDE SEQUENCE [LARGE SCALE GENOMIC DNA]</scope>
    <source>
        <strain evidence="2 3">NCTC12961</strain>
    </source>
</reference>
<dbReference type="EMBL" id="LS483469">
    <property type="protein sequence ID" value="SQI44580.1"/>
    <property type="molecule type" value="Genomic_DNA"/>
</dbReference>
<name>A0A2X4VGU6_SERPL</name>
<proteinExistence type="predicted"/>
<gene>
    <name evidence="1" type="ORF">I6G64_18770</name>
    <name evidence="2" type="ORF">NCTC12961_04453</name>
</gene>
<reference evidence="1 4" key="2">
    <citation type="submission" date="2020-12" db="EMBL/GenBank/DDBJ databases">
        <title>FDA dAtabase for Regulatory Grade micrObial Sequences (FDA-ARGOS): Supporting development and validation of Infectious Disease Dx tests.</title>
        <authorList>
            <person name="Sproer C."/>
            <person name="Gronow S."/>
            <person name="Severitt S."/>
            <person name="Schroder I."/>
            <person name="Tallon L."/>
            <person name="Sadzewicz L."/>
            <person name="Zhao X."/>
            <person name="Boylan J."/>
            <person name="Ott S."/>
            <person name="Bowen H."/>
            <person name="Vavikolanu K."/>
            <person name="Mehta A."/>
            <person name="Aluvathingal J."/>
            <person name="Nadendla S."/>
            <person name="Lowell S."/>
            <person name="Myers T."/>
            <person name="Yan Y."/>
            <person name="Sichtig H."/>
        </authorList>
    </citation>
    <scope>NUCLEOTIDE SEQUENCE [LARGE SCALE GENOMIC DNA]</scope>
    <source>
        <strain evidence="1 4">FDAARGOS_907</strain>
    </source>
</reference>
<evidence type="ECO:0000313" key="4">
    <source>
        <dbReference type="Proteomes" id="UP000594967"/>
    </source>
</evidence>
<dbReference type="Proteomes" id="UP000248897">
    <property type="component" value="Chromosome 1"/>
</dbReference>